<name>A0AAU8B7R0_9VIRU</name>
<organism evidence="2">
    <name type="scientific">Dulem virus 106</name>
    <dbReference type="NCBI Taxonomy" id="3145583"/>
    <lineage>
        <taxon>Viruses</taxon>
        <taxon>Monodnaviria</taxon>
        <taxon>Sangervirae</taxon>
        <taxon>Phixviricota</taxon>
        <taxon>Malgrandaviricetes</taxon>
        <taxon>Petitvirales</taxon>
        <taxon>Microviridae</taxon>
        <taxon>Microvirus</taxon>
    </lineage>
</organism>
<feature type="transmembrane region" description="Helical" evidence="1">
    <location>
        <begin position="6"/>
        <end position="30"/>
    </location>
</feature>
<evidence type="ECO:0000256" key="1">
    <source>
        <dbReference type="SAM" id="Phobius"/>
    </source>
</evidence>
<evidence type="ECO:0000313" key="2">
    <source>
        <dbReference type="EMBL" id="XCD07993.1"/>
    </source>
</evidence>
<sequence length="33" mass="3935">MLDKLIKFLLVIVLLELVVFLFMATIYISYKPF</sequence>
<keyword evidence="1" id="KW-0472">Membrane</keyword>
<keyword evidence="1" id="KW-0812">Transmembrane</keyword>
<dbReference type="EMBL" id="PP511840">
    <property type="protein sequence ID" value="XCD07993.1"/>
    <property type="molecule type" value="Genomic_DNA"/>
</dbReference>
<proteinExistence type="predicted"/>
<reference evidence="2" key="1">
    <citation type="submission" date="2024-03" db="EMBL/GenBank/DDBJ databases">
        <title>Diverse circular DNA viruses in blood, oral, and fecal samples of captive lemurs.</title>
        <authorList>
            <person name="Paietta E.N."/>
            <person name="Kraberger S."/>
            <person name="Lund M.C."/>
            <person name="Custer J.M."/>
            <person name="Vargas K.M."/>
            <person name="Ehmke E.E."/>
            <person name="Yoder A.D."/>
            <person name="Varsani A."/>
        </authorList>
    </citation>
    <scope>NUCLEOTIDE SEQUENCE</scope>
    <source>
        <strain evidence="2">Duke_28FS_110</strain>
    </source>
</reference>
<keyword evidence="1" id="KW-1133">Transmembrane helix</keyword>
<protein>
    <submittedName>
        <fullName evidence="2">Uncharacterized protein</fullName>
    </submittedName>
</protein>
<accession>A0AAU8B7R0</accession>